<keyword evidence="7 10" id="KW-0283">Flagellar rotation</keyword>
<dbReference type="Pfam" id="PF03748">
    <property type="entry name" value="FliL"/>
    <property type="match status" value="1"/>
</dbReference>
<evidence type="ECO:0000256" key="7">
    <source>
        <dbReference type="ARBA" id="ARBA00022779"/>
    </source>
</evidence>
<evidence type="ECO:0000256" key="9">
    <source>
        <dbReference type="ARBA" id="ARBA00023136"/>
    </source>
</evidence>
<dbReference type="GO" id="GO:0006935">
    <property type="term" value="P:chemotaxis"/>
    <property type="evidence" value="ECO:0007669"/>
    <property type="project" value="UniProtKB-KW"/>
</dbReference>
<keyword evidence="13" id="KW-1185">Reference proteome</keyword>
<evidence type="ECO:0000313" key="13">
    <source>
        <dbReference type="Proteomes" id="UP000218542"/>
    </source>
</evidence>
<name>A0A286TVY5_9BACT</name>
<dbReference type="InterPro" id="IPR005503">
    <property type="entry name" value="FliL"/>
</dbReference>
<feature type="region of interest" description="Disordered" evidence="11">
    <location>
        <begin position="98"/>
        <end position="148"/>
    </location>
</feature>
<feature type="compositionally biased region" description="Acidic residues" evidence="11">
    <location>
        <begin position="106"/>
        <end position="115"/>
    </location>
</feature>
<evidence type="ECO:0000256" key="10">
    <source>
        <dbReference type="RuleBase" id="RU364125"/>
    </source>
</evidence>
<dbReference type="PANTHER" id="PTHR35091">
    <property type="entry name" value="FLAGELLAR PROTEIN FLIL"/>
    <property type="match status" value="1"/>
</dbReference>
<evidence type="ECO:0000256" key="1">
    <source>
        <dbReference type="ARBA" id="ARBA00002254"/>
    </source>
</evidence>
<accession>A0A286TVY5</accession>
<evidence type="ECO:0000313" key="12">
    <source>
        <dbReference type="EMBL" id="GAX60039.1"/>
    </source>
</evidence>
<comment type="subcellular location">
    <subcellularLocation>
        <location evidence="2">Cell membrane</location>
        <topology evidence="2">Single-pass membrane protein</topology>
    </subcellularLocation>
</comment>
<comment type="similarity">
    <text evidence="3 10">Belongs to the FliL family.</text>
</comment>
<keyword evidence="8 10" id="KW-1133">Transmembrane helix</keyword>
<reference evidence="12 13" key="1">
    <citation type="journal article" date="2017" name="Environ. Microbiol. Rep.">
        <title>Genetic diversity of marine anaerobic ammonium-oxidizing bacteria as revealed by genomic and proteomic analyses of 'Candidatus Scalindua japonica'.</title>
        <authorList>
            <person name="Oshiki M."/>
            <person name="Mizuto K."/>
            <person name="Kimura Z."/>
            <person name="Kindaichi T."/>
            <person name="Satoh H."/>
            <person name="Okabe S."/>
        </authorList>
    </citation>
    <scope>NUCLEOTIDE SEQUENCE [LARGE SCALE GENOMIC DNA]</scope>
    <source>
        <strain evidence="13">husup-a2</strain>
    </source>
</reference>
<dbReference type="PANTHER" id="PTHR35091:SF2">
    <property type="entry name" value="FLAGELLAR PROTEIN FLIL"/>
    <property type="match status" value="1"/>
</dbReference>
<feature type="compositionally biased region" description="Basic and acidic residues" evidence="11">
    <location>
        <begin position="40"/>
        <end position="54"/>
    </location>
</feature>
<feature type="region of interest" description="Disordered" evidence="11">
    <location>
        <begin position="27"/>
        <end position="54"/>
    </location>
</feature>
<dbReference type="GO" id="GO:0005886">
    <property type="term" value="C:plasma membrane"/>
    <property type="evidence" value="ECO:0007669"/>
    <property type="project" value="UniProtKB-SubCell"/>
</dbReference>
<feature type="transmembrane region" description="Helical" evidence="10">
    <location>
        <begin position="64"/>
        <end position="82"/>
    </location>
</feature>
<organism evidence="12 13">
    <name type="scientific">Candidatus Scalindua japonica</name>
    <dbReference type="NCBI Taxonomy" id="1284222"/>
    <lineage>
        <taxon>Bacteria</taxon>
        <taxon>Pseudomonadati</taxon>
        <taxon>Planctomycetota</taxon>
        <taxon>Candidatus Brocadiia</taxon>
        <taxon>Candidatus Brocadiales</taxon>
        <taxon>Candidatus Scalinduaceae</taxon>
        <taxon>Candidatus Scalindua</taxon>
    </lineage>
</organism>
<feature type="compositionally biased region" description="Basic and acidic residues" evidence="11">
    <location>
        <begin position="116"/>
        <end position="144"/>
    </location>
</feature>
<comment type="function">
    <text evidence="1 10">Controls the rotational direction of flagella during chemotaxis.</text>
</comment>
<comment type="caution">
    <text evidence="12">The sequence shown here is derived from an EMBL/GenBank/DDBJ whole genome shotgun (WGS) entry which is preliminary data.</text>
</comment>
<protein>
    <recommendedName>
        <fullName evidence="10">Flagellar protein FliL</fullName>
    </recommendedName>
</protein>
<dbReference type="GO" id="GO:0071978">
    <property type="term" value="P:bacterial-type flagellum-dependent swarming motility"/>
    <property type="evidence" value="ECO:0007669"/>
    <property type="project" value="TreeGrafter"/>
</dbReference>
<evidence type="ECO:0000256" key="11">
    <source>
        <dbReference type="SAM" id="MobiDB-lite"/>
    </source>
</evidence>
<sequence>MINLLLTFEISIWRRLAIFKKKKKTKDASDGNVDANAKGVAEEKETGTQDSDKEGATKIDLKNTMILVVIGIIALGSAFVFVTKFHSSKDVYDITTSADAAQPETSLEDSEEDQVDDNRPGIEKERKEDKKKSKSKDKDKKNGNDETGQINNMLDKILVPLDSIVVNLGKVDSKRYLRVIISLEVKSVEIEETIKANKVVFRDKLVSFLSSKSLSEISTQTSHIGMREEIKDILNSEVLGSDDAISQVYFSDFIIQ</sequence>
<gene>
    <name evidence="12" type="ORF">SCALIN_C05_0124</name>
</gene>
<keyword evidence="9 10" id="KW-0472">Membrane</keyword>
<dbReference type="GO" id="GO:0009425">
    <property type="term" value="C:bacterial-type flagellum basal body"/>
    <property type="evidence" value="ECO:0007669"/>
    <property type="project" value="InterPro"/>
</dbReference>
<evidence type="ECO:0000256" key="6">
    <source>
        <dbReference type="ARBA" id="ARBA00022692"/>
    </source>
</evidence>
<dbReference type="EMBL" id="BAOS01000005">
    <property type="protein sequence ID" value="GAX60039.1"/>
    <property type="molecule type" value="Genomic_DNA"/>
</dbReference>
<evidence type="ECO:0000256" key="4">
    <source>
        <dbReference type="ARBA" id="ARBA00022475"/>
    </source>
</evidence>
<evidence type="ECO:0000256" key="2">
    <source>
        <dbReference type="ARBA" id="ARBA00004162"/>
    </source>
</evidence>
<evidence type="ECO:0000256" key="5">
    <source>
        <dbReference type="ARBA" id="ARBA00022500"/>
    </source>
</evidence>
<dbReference type="Proteomes" id="UP000218542">
    <property type="component" value="Unassembled WGS sequence"/>
</dbReference>
<keyword evidence="6 10" id="KW-0812">Transmembrane</keyword>
<proteinExistence type="inferred from homology"/>
<keyword evidence="5 10" id="KW-0145">Chemotaxis</keyword>
<evidence type="ECO:0000256" key="3">
    <source>
        <dbReference type="ARBA" id="ARBA00008281"/>
    </source>
</evidence>
<evidence type="ECO:0000256" key="8">
    <source>
        <dbReference type="ARBA" id="ARBA00022989"/>
    </source>
</evidence>
<dbReference type="AlphaFoldDB" id="A0A286TVY5"/>
<keyword evidence="4 10" id="KW-1003">Cell membrane</keyword>